<feature type="compositionally biased region" description="Basic and acidic residues" evidence="1">
    <location>
        <begin position="49"/>
        <end position="66"/>
    </location>
</feature>
<feature type="region of interest" description="Disordered" evidence="1">
    <location>
        <begin position="26"/>
        <end position="142"/>
    </location>
</feature>
<evidence type="ECO:0000313" key="2">
    <source>
        <dbReference type="EMBL" id="CAB4770825.1"/>
    </source>
</evidence>
<feature type="compositionally biased region" description="Gly residues" evidence="1">
    <location>
        <begin position="78"/>
        <end position="96"/>
    </location>
</feature>
<name>A0A6J6VIV0_9ZZZZ</name>
<gene>
    <name evidence="2" type="ORF">UFOPK2761_03380</name>
</gene>
<dbReference type="AlphaFoldDB" id="A0A6J6VIV0"/>
<organism evidence="2">
    <name type="scientific">freshwater metagenome</name>
    <dbReference type="NCBI Taxonomy" id="449393"/>
    <lineage>
        <taxon>unclassified sequences</taxon>
        <taxon>metagenomes</taxon>
        <taxon>ecological metagenomes</taxon>
    </lineage>
</organism>
<feature type="region of interest" description="Disordered" evidence="1">
    <location>
        <begin position="269"/>
        <end position="290"/>
    </location>
</feature>
<dbReference type="EMBL" id="CAEZYQ010000047">
    <property type="protein sequence ID" value="CAB4770825.1"/>
    <property type="molecule type" value="Genomic_DNA"/>
</dbReference>
<sequence length="380" mass="37056">MSRRVLARPLAAATLASALVLTPTLALADPGDNGQAAEKGKSAQAPGQQKDKPAKPEKGKSGEAGKENAPGQVKGDGPATGKGQEGAGQGSTGGQPGTQPQAPTGGDTDETAGGDTEDATGGGDGTQGGAQDGDPAGNNGTVKIAALGDLDTIPNNTPHPGCSFQVEWYGFDEGEDVVSTVTFAAHAPTADVVIGGTSPSEVFVGGDPASGAGTETGLDGRQVYDLTFDGEPHPKQGYHVKLTVSTPHSLGNDTKTKVFWVAPCEEDAATGGTTEDEAGSEGAGVEGAGTQTSGVLGTQLAAVSAPIASLTSLLTNPAVGSNARGVASDTSAVPTSVDAGAEGGLSALTDSPLPLGLLVAALLASAAAVVVGRRSSDADA</sequence>
<feature type="compositionally biased region" description="Gly residues" evidence="1">
    <location>
        <begin position="120"/>
        <end position="131"/>
    </location>
</feature>
<evidence type="ECO:0000256" key="1">
    <source>
        <dbReference type="SAM" id="MobiDB-lite"/>
    </source>
</evidence>
<accession>A0A6J6VIV0</accession>
<feature type="compositionally biased region" description="Acidic residues" evidence="1">
    <location>
        <begin position="269"/>
        <end position="279"/>
    </location>
</feature>
<protein>
    <submittedName>
        <fullName evidence="2">Unannotated protein</fullName>
    </submittedName>
</protein>
<feature type="compositionally biased region" description="Low complexity" evidence="1">
    <location>
        <begin position="97"/>
        <end position="106"/>
    </location>
</feature>
<reference evidence="2" key="1">
    <citation type="submission" date="2020-05" db="EMBL/GenBank/DDBJ databases">
        <authorList>
            <person name="Chiriac C."/>
            <person name="Salcher M."/>
            <person name="Ghai R."/>
            <person name="Kavagutti S V."/>
        </authorList>
    </citation>
    <scope>NUCLEOTIDE SEQUENCE</scope>
</reference>
<proteinExistence type="predicted"/>
<feature type="compositionally biased region" description="Acidic residues" evidence="1">
    <location>
        <begin position="107"/>
        <end position="118"/>
    </location>
</feature>